<feature type="transmembrane region" description="Helical" evidence="8">
    <location>
        <begin position="14"/>
        <end position="35"/>
    </location>
</feature>
<dbReference type="PANTHER" id="PTHR24243">
    <property type="entry name" value="G-PROTEIN COUPLED RECEPTOR"/>
    <property type="match status" value="1"/>
</dbReference>
<evidence type="ECO:0000256" key="7">
    <source>
        <dbReference type="ARBA" id="ARBA00023224"/>
    </source>
</evidence>
<comment type="subcellular location">
    <subcellularLocation>
        <location evidence="1">Membrane</location>
        <topology evidence="1">Multi-pass membrane protein</topology>
    </subcellularLocation>
</comment>
<reference evidence="10" key="1">
    <citation type="submission" date="2021-02" db="EMBL/GenBank/DDBJ databases">
        <authorList>
            <person name="Nowell W R."/>
        </authorList>
    </citation>
    <scope>NUCLEOTIDE SEQUENCE</scope>
</reference>
<protein>
    <recommendedName>
        <fullName evidence="9">G-protein coupled receptors family 1 profile domain-containing protein</fullName>
    </recommendedName>
</protein>
<keyword evidence="5 8" id="KW-0472">Membrane</keyword>
<keyword evidence="2 8" id="KW-0812">Transmembrane</keyword>
<feature type="transmembrane region" description="Helical" evidence="8">
    <location>
        <begin position="129"/>
        <end position="152"/>
    </location>
</feature>
<dbReference type="AlphaFoldDB" id="A0A8S2G0A7"/>
<keyword evidence="4" id="KW-0297">G-protein coupled receptor</keyword>
<feature type="transmembrane region" description="Helical" evidence="8">
    <location>
        <begin position="233"/>
        <end position="257"/>
    </location>
</feature>
<feature type="domain" description="G-protein coupled receptors family 1 profile" evidence="9">
    <location>
        <begin position="26"/>
        <end position="297"/>
    </location>
</feature>
<dbReference type="Pfam" id="PF00001">
    <property type="entry name" value="7tm_1"/>
    <property type="match status" value="1"/>
</dbReference>
<accession>A0A8S2G0A7</accession>
<evidence type="ECO:0000256" key="4">
    <source>
        <dbReference type="ARBA" id="ARBA00023040"/>
    </source>
</evidence>
<feature type="transmembrane region" description="Helical" evidence="8">
    <location>
        <begin position="47"/>
        <end position="67"/>
    </location>
</feature>
<evidence type="ECO:0000259" key="9">
    <source>
        <dbReference type="PROSITE" id="PS50262"/>
    </source>
</evidence>
<dbReference type="Proteomes" id="UP000677228">
    <property type="component" value="Unassembled WGS sequence"/>
</dbReference>
<evidence type="ECO:0000313" key="11">
    <source>
        <dbReference type="EMBL" id="CAF4392475.1"/>
    </source>
</evidence>
<sequence length="312" mass="36281">MDVLSSILLQTNRYVSPIIMIFGTFSNICNLLIFSSRILRSNPCSKYFFFQAIINLCYLYFTVLFQLLGDGYNFDIKLKSYIICKLFYYFASVIRQCSAFFLLLVCLDRYASSLSSSTSIFKKINQKEIVKYIILITIILSLILYIHGPIIFDLINIQIGPTFFILVCAISNSDLNLFTSVHLTLVYTILTPSLMLLFGLLTLRNVVKRRQQILPSEIDKTLRRQRGRQMIRLMIVQTFIFIIFVLPLTVACFISSFVPITKINQIMQINLVKLASIFAYFNMINSLYLNTFTSTIYRREGLKILKFVWRDK</sequence>
<feature type="transmembrane region" description="Helical" evidence="8">
    <location>
        <begin position="277"/>
        <end position="297"/>
    </location>
</feature>
<proteinExistence type="predicted"/>
<gene>
    <name evidence="10" type="ORF">OVA965_LOCUS41460</name>
    <name evidence="11" type="ORF">TMI583_LOCUS43109</name>
</gene>
<keyword evidence="7" id="KW-0807">Transducer</keyword>
<dbReference type="GO" id="GO:0004930">
    <property type="term" value="F:G protein-coupled receptor activity"/>
    <property type="evidence" value="ECO:0007669"/>
    <property type="project" value="UniProtKB-KW"/>
</dbReference>
<evidence type="ECO:0000256" key="2">
    <source>
        <dbReference type="ARBA" id="ARBA00022692"/>
    </source>
</evidence>
<keyword evidence="3 8" id="KW-1133">Transmembrane helix</keyword>
<evidence type="ECO:0000256" key="3">
    <source>
        <dbReference type="ARBA" id="ARBA00022989"/>
    </source>
</evidence>
<dbReference type="GO" id="GO:0016020">
    <property type="term" value="C:membrane"/>
    <property type="evidence" value="ECO:0007669"/>
    <property type="project" value="UniProtKB-SubCell"/>
</dbReference>
<organism evidence="10 12">
    <name type="scientific">Didymodactylos carnosus</name>
    <dbReference type="NCBI Taxonomy" id="1234261"/>
    <lineage>
        <taxon>Eukaryota</taxon>
        <taxon>Metazoa</taxon>
        <taxon>Spiralia</taxon>
        <taxon>Gnathifera</taxon>
        <taxon>Rotifera</taxon>
        <taxon>Eurotatoria</taxon>
        <taxon>Bdelloidea</taxon>
        <taxon>Philodinida</taxon>
        <taxon>Philodinidae</taxon>
        <taxon>Didymodactylos</taxon>
    </lineage>
</organism>
<dbReference type="EMBL" id="CAJNOK010047781">
    <property type="protein sequence ID" value="CAF1589310.1"/>
    <property type="molecule type" value="Genomic_DNA"/>
</dbReference>
<keyword evidence="6" id="KW-0675">Receptor</keyword>
<dbReference type="Gene3D" id="1.20.1070.10">
    <property type="entry name" value="Rhodopsin 7-helix transmembrane proteins"/>
    <property type="match status" value="1"/>
</dbReference>
<evidence type="ECO:0000313" key="10">
    <source>
        <dbReference type="EMBL" id="CAF1589310.1"/>
    </source>
</evidence>
<evidence type="ECO:0000256" key="5">
    <source>
        <dbReference type="ARBA" id="ARBA00023136"/>
    </source>
</evidence>
<dbReference type="SUPFAM" id="SSF81321">
    <property type="entry name" value="Family A G protein-coupled receptor-like"/>
    <property type="match status" value="1"/>
</dbReference>
<dbReference type="InterPro" id="IPR000276">
    <property type="entry name" value="GPCR_Rhodpsn"/>
</dbReference>
<feature type="transmembrane region" description="Helical" evidence="8">
    <location>
        <begin position="181"/>
        <end position="203"/>
    </location>
</feature>
<dbReference type="InterPro" id="IPR017452">
    <property type="entry name" value="GPCR_Rhodpsn_7TM"/>
</dbReference>
<dbReference type="Proteomes" id="UP000682733">
    <property type="component" value="Unassembled WGS sequence"/>
</dbReference>
<comment type="caution">
    <text evidence="10">The sequence shown here is derived from an EMBL/GenBank/DDBJ whole genome shotgun (WGS) entry which is preliminary data.</text>
</comment>
<dbReference type="EMBL" id="CAJOBA010071131">
    <property type="protein sequence ID" value="CAF4392475.1"/>
    <property type="molecule type" value="Genomic_DNA"/>
</dbReference>
<evidence type="ECO:0000313" key="12">
    <source>
        <dbReference type="Proteomes" id="UP000677228"/>
    </source>
</evidence>
<evidence type="ECO:0000256" key="6">
    <source>
        <dbReference type="ARBA" id="ARBA00023170"/>
    </source>
</evidence>
<name>A0A8S2G0A7_9BILA</name>
<feature type="transmembrane region" description="Helical" evidence="8">
    <location>
        <begin position="87"/>
        <end position="108"/>
    </location>
</feature>
<dbReference type="PANTHER" id="PTHR24243:SF208">
    <property type="entry name" value="PYROKININ-1 RECEPTOR"/>
    <property type="match status" value="1"/>
</dbReference>
<dbReference type="PROSITE" id="PS50262">
    <property type="entry name" value="G_PROTEIN_RECEP_F1_2"/>
    <property type="match status" value="1"/>
</dbReference>
<evidence type="ECO:0000256" key="1">
    <source>
        <dbReference type="ARBA" id="ARBA00004141"/>
    </source>
</evidence>
<evidence type="ECO:0000256" key="8">
    <source>
        <dbReference type="SAM" id="Phobius"/>
    </source>
</evidence>